<dbReference type="Proteomes" id="UP000006867">
    <property type="component" value="Chromosome"/>
</dbReference>
<organism evidence="1 2">
    <name type="scientific">Bacillus atrophaeus (strain 1942)</name>
    <dbReference type="NCBI Taxonomy" id="720555"/>
    <lineage>
        <taxon>Bacteria</taxon>
        <taxon>Bacillati</taxon>
        <taxon>Bacillota</taxon>
        <taxon>Bacilli</taxon>
        <taxon>Bacillales</taxon>
        <taxon>Bacillaceae</taxon>
        <taxon>Bacillus</taxon>
    </lineage>
</organism>
<name>A0ABN3ZAM8_BACA1</name>
<sequence length="40" mass="4382">MIGACACDICLLADNFCQTYLIESEYSPYFDVQVTLEAGA</sequence>
<proteinExistence type="predicted"/>
<evidence type="ECO:0000313" key="1">
    <source>
        <dbReference type="EMBL" id="ADP32589.1"/>
    </source>
</evidence>
<protein>
    <submittedName>
        <fullName evidence="1">Uncharacterized protein</fullName>
    </submittedName>
</protein>
<reference evidence="1 2" key="1">
    <citation type="journal article" date="2011" name="Front. Microbiol.">
        <title>Genomic signatures of strain selection and enhancement in Bacillus atrophaeus var. globigii, a historical biowarfare simulant.</title>
        <authorList>
            <person name="Gibbons H.S."/>
            <person name="Broomall S.M."/>
            <person name="McNew L.A."/>
            <person name="Daligault H."/>
            <person name="Chapman C."/>
            <person name="Bruce D."/>
            <person name="Karavis M."/>
            <person name="Krepps M."/>
            <person name="McGregor P.A."/>
            <person name="Hong C."/>
            <person name="Park K.H."/>
            <person name="Akmal A."/>
            <person name="Feldman A."/>
            <person name="Lin J.S."/>
            <person name="Chang W.E."/>
            <person name="Higgs B.W."/>
            <person name="Demirev P."/>
            <person name="Lindquist J."/>
            <person name="Liem A."/>
            <person name="Fochler E."/>
            <person name="Read T.D."/>
            <person name="Tapia R."/>
            <person name="Johnson S."/>
            <person name="Bishop-Lilly K.A."/>
            <person name="Detter C."/>
            <person name="Han C."/>
            <person name="Sozhamannan S."/>
            <person name="Rosenzweig C.N."/>
            <person name="Skowronski E.W."/>
        </authorList>
    </citation>
    <scope>NUCLEOTIDE SEQUENCE [LARGE SCALE GENOMIC DNA]</scope>
    <source>
        <strain evidence="1 2">1942</strain>
    </source>
</reference>
<keyword evidence="2" id="KW-1185">Reference proteome</keyword>
<dbReference type="EMBL" id="CP002207">
    <property type="protein sequence ID" value="ADP32589.1"/>
    <property type="molecule type" value="Genomic_DNA"/>
</dbReference>
<evidence type="ECO:0000313" key="2">
    <source>
        <dbReference type="Proteomes" id="UP000006867"/>
    </source>
</evidence>
<accession>A0ABN3ZAM8</accession>
<gene>
    <name evidence="1" type="ordered locus">BATR1942_08270</name>
</gene>